<dbReference type="AlphaFoldDB" id="A0A1G4KA56"/>
<organism evidence="2 3">
    <name type="scientific">Lachancea mirantina</name>
    <dbReference type="NCBI Taxonomy" id="1230905"/>
    <lineage>
        <taxon>Eukaryota</taxon>
        <taxon>Fungi</taxon>
        <taxon>Dikarya</taxon>
        <taxon>Ascomycota</taxon>
        <taxon>Saccharomycotina</taxon>
        <taxon>Saccharomycetes</taxon>
        <taxon>Saccharomycetales</taxon>
        <taxon>Saccharomycetaceae</taxon>
        <taxon>Lachancea</taxon>
    </lineage>
</organism>
<reference evidence="2 3" key="1">
    <citation type="submission" date="2016-03" db="EMBL/GenBank/DDBJ databases">
        <authorList>
            <person name="Devillers H."/>
        </authorList>
    </citation>
    <scope>NUCLEOTIDE SEQUENCE [LARGE SCALE GENOMIC DNA]</scope>
    <source>
        <strain evidence="2">CBS 11717</strain>
    </source>
</reference>
<keyword evidence="3" id="KW-1185">Reference proteome</keyword>
<evidence type="ECO:0000313" key="3">
    <source>
        <dbReference type="Proteomes" id="UP000191024"/>
    </source>
</evidence>
<accession>A0A1G4KA56</accession>
<feature type="compositionally biased region" description="Polar residues" evidence="1">
    <location>
        <begin position="18"/>
        <end position="27"/>
    </location>
</feature>
<proteinExistence type="predicted"/>
<evidence type="ECO:0000313" key="2">
    <source>
        <dbReference type="EMBL" id="SCV01046.1"/>
    </source>
</evidence>
<feature type="region of interest" description="Disordered" evidence="1">
    <location>
        <begin position="1"/>
        <end position="36"/>
    </location>
</feature>
<gene>
    <name evidence="2" type="ORF">LAMI_0G09010G</name>
</gene>
<dbReference type="EMBL" id="LT598469">
    <property type="protein sequence ID" value="SCV01046.1"/>
    <property type="molecule type" value="Genomic_DNA"/>
</dbReference>
<dbReference type="Proteomes" id="UP000191024">
    <property type="component" value="Chromosome G"/>
</dbReference>
<name>A0A1G4KA56_9SACH</name>
<evidence type="ECO:0000256" key="1">
    <source>
        <dbReference type="SAM" id="MobiDB-lite"/>
    </source>
</evidence>
<sequence length="275" mass="31212">MQFHQFMSAARGLRSPGQFRTISSEQSTTHRRPPPRELLQRQALRDVKVAKPNSSQHIIASLKDIGSLFNPSASNSDDEEIELAEKRESIQRRIDSGELEQLLRTKLGMNKIDRATLDMQVVEIPTKSITKAFPALTAKDRELLDTSLSLIPAKKSWKDIPFFQKQLLFYVGYGSYGARHGLTFIGAQPEDFLWTKRSKSLKHGDVVRRLSNDEKRNLRTCSSARNEQYQKAIRTLDPVSRAVVWLGLIASFSALICDFKRDDDEDATITAARFC</sequence>
<protein>
    <submittedName>
        <fullName evidence="2">LAMI_0G09010g1_1</fullName>
    </submittedName>
</protein>
<dbReference type="OrthoDB" id="4069787at2759"/>